<feature type="transmembrane region" description="Helical" evidence="6">
    <location>
        <begin position="209"/>
        <end position="242"/>
    </location>
</feature>
<feature type="region of interest" description="Disordered" evidence="5">
    <location>
        <begin position="28"/>
        <end position="51"/>
    </location>
</feature>
<protein>
    <recommendedName>
        <fullName evidence="9">Major facilitator superfamily (MFS) profile domain-containing protein</fullName>
    </recommendedName>
</protein>
<keyword evidence="2 6" id="KW-0812">Transmembrane</keyword>
<dbReference type="Gene3D" id="1.20.1720.10">
    <property type="entry name" value="Multidrug resistance protein D"/>
    <property type="match status" value="1"/>
</dbReference>
<evidence type="ECO:0000256" key="4">
    <source>
        <dbReference type="ARBA" id="ARBA00023136"/>
    </source>
</evidence>
<organism evidence="7 8">
    <name type="scientific">Neonectria punicea</name>
    <dbReference type="NCBI Taxonomy" id="979145"/>
    <lineage>
        <taxon>Eukaryota</taxon>
        <taxon>Fungi</taxon>
        <taxon>Dikarya</taxon>
        <taxon>Ascomycota</taxon>
        <taxon>Pezizomycotina</taxon>
        <taxon>Sordariomycetes</taxon>
        <taxon>Hypocreomycetidae</taxon>
        <taxon>Hypocreales</taxon>
        <taxon>Nectriaceae</taxon>
        <taxon>Neonectria</taxon>
    </lineage>
</organism>
<feature type="transmembrane region" description="Helical" evidence="6">
    <location>
        <begin position="295"/>
        <end position="314"/>
    </location>
</feature>
<feature type="transmembrane region" description="Helical" evidence="6">
    <location>
        <begin position="262"/>
        <end position="283"/>
    </location>
</feature>
<gene>
    <name evidence="7" type="ORF">QQX98_008150</name>
</gene>
<dbReference type="SUPFAM" id="SSF103473">
    <property type="entry name" value="MFS general substrate transporter"/>
    <property type="match status" value="1"/>
</dbReference>
<keyword evidence="8" id="KW-1185">Reference proteome</keyword>
<reference evidence="7 8" key="1">
    <citation type="journal article" date="2025" name="Microbiol. Resour. Announc.">
        <title>Draft genome sequences for Neonectria magnoliae and Neonectria punicea, canker pathogens of Liriodendron tulipifera and Acer saccharum in West Virginia.</title>
        <authorList>
            <person name="Petronek H.M."/>
            <person name="Kasson M.T."/>
            <person name="Metheny A.M."/>
            <person name="Stauder C.M."/>
            <person name="Lovett B."/>
            <person name="Lynch S.C."/>
            <person name="Garnas J.R."/>
            <person name="Kasson L.R."/>
            <person name="Stajich J.E."/>
        </authorList>
    </citation>
    <scope>NUCLEOTIDE SEQUENCE [LARGE SCALE GENOMIC DNA]</scope>
    <source>
        <strain evidence="7 8">NRRL 64653</strain>
    </source>
</reference>
<feature type="transmembrane region" description="Helical" evidence="6">
    <location>
        <begin position="326"/>
        <end position="348"/>
    </location>
</feature>
<feature type="transmembrane region" description="Helical" evidence="6">
    <location>
        <begin position="136"/>
        <end position="161"/>
    </location>
</feature>
<evidence type="ECO:0000256" key="1">
    <source>
        <dbReference type="ARBA" id="ARBA00004141"/>
    </source>
</evidence>
<comment type="subcellular location">
    <subcellularLocation>
        <location evidence="1">Membrane</location>
        <topology evidence="1">Multi-pass membrane protein</topology>
    </subcellularLocation>
</comment>
<feature type="transmembrane region" description="Helical" evidence="6">
    <location>
        <begin position="391"/>
        <end position="413"/>
    </location>
</feature>
<dbReference type="InterPro" id="IPR029063">
    <property type="entry name" value="SAM-dependent_MTases_sf"/>
</dbReference>
<feature type="transmembrane region" description="Helical" evidence="6">
    <location>
        <begin position="360"/>
        <end position="379"/>
    </location>
</feature>
<evidence type="ECO:0000256" key="6">
    <source>
        <dbReference type="SAM" id="Phobius"/>
    </source>
</evidence>
<dbReference type="Proteomes" id="UP001498476">
    <property type="component" value="Unassembled WGS sequence"/>
</dbReference>
<comment type="caution">
    <text evidence="7">The sequence shown here is derived from an EMBL/GenBank/DDBJ whole genome shotgun (WGS) entry which is preliminary data.</text>
</comment>
<evidence type="ECO:0000313" key="8">
    <source>
        <dbReference type="Proteomes" id="UP001498476"/>
    </source>
</evidence>
<evidence type="ECO:0000313" key="7">
    <source>
        <dbReference type="EMBL" id="KAK7409635.1"/>
    </source>
</evidence>
<name>A0ABR1GVY1_9HYPO</name>
<keyword evidence="4 6" id="KW-0472">Membrane</keyword>
<dbReference type="PANTHER" id="PTHR23502">
    <property type="entry name" value="MAJOR FACILITATOR SUPERFAMILY"/>
    <property type="match status" value="1"/>
</dbReference>
<evidence type="ECO:0000256" key="2">
    <source>
        <dbReference type="ARBA" id="ARBA00022692"/>
    </source>
</evidence>
<dbReference type="PANTHER" id="PTHR23502:SF29">
    <property type="entry name" value="TRANSPORTER, PUTATIVE (AFU_ORTHOLOGUE AFUA_6G06680)-RELATED"/>
    <property type="match status" value="1"/>
</dbReference>
<keyword evidence="3 6" id="KW-1133">Transmembrane helix</keyword>
<evidence type="ECO:0000256" key="3">
    <source>
        <dbReference type="ARBA" id="ARBA00022989"/>
    </source>
</evidence>
<accession>A0ABR1GVY1</accession>
<sequence length="652" mass="71696">MAFGVFETPIGGEHVPGTCQLEHDATGRATQLKKAGRKDDDPVLVPQPSNDPNDPLNWPLYQRDLVLLLLCYCTNICVGGPRRLSPVSQVRKTTSPTYNVLLGGRILQGLGTAAFESITFSAVGDLYFDHQRGLRMALYVSSAVGMVLLPGLIAGVVAVSLDWRPGCDNWRLTSSINAAERRDPVLRRMRPCSGVFDDRSLLKITLQPFYLIANPVVCWAVVLNGFAQLWNVVVSFALAQIFSPPPYLMDSARLGYLNTGPIVAGLVSSLVCGLVSDHIAVFISKRNNGVFEPEFRLLLLLIAPIFSSVGFFLFSKLAEEGKSPILISFVWGLAFVSTQVIGTATGGYLVDAYREVDVHIFVLSMSAKNLMFFGFSYFINDWVTQWGPARVFQCIGSIMLGLTATTIPVYIVLEIGCGQGTCTVVLGHATGREGHVDAIDPAPLDYGAPYTLGQAQEHIAKGDMGERVRFWQRHLEEFLAETGGKKWDYAVLVHCAWYLDGTETLARMLKALKGRVDKVCIAEYSMKASEPAAVPHVLAALTQATLSAQMPESKANIRCLLTPHDIKQIAEHAGWKVEREMDFVPNERLQDGGWEVGAVKSEDFLDDVEKYVKDDKIKVLLRGAREAVCRATEEPHGEKVRTMNVWAATLVE</sequence>
<dbReference type="EMBL" id="JAZAVJ010000144">
    <property type="protein sequence ID" value="KAK7409635.1"/>
    <property type="molecule type" value="Genomic_DNA"/>
</dbReference>
<evidence type="ECO:0008006" key="9">
    <source>
        <dbReference type="Google" id="ProtNLM"/>
    </source>
</evidence>
<dbReference type="InterPro" id="IPR036259">
    <property type="entry name" value="MFS_trans_sf"/>
</dbReference>
<dbReference type="SUPFAM" id="SSF53335">
    <property type="entry name" value="S-adenosyl-L-methionine-dependent methyltransferases"/>
    <property type="match status" value="1"/>
</dbReference>
<evidence type="ECO:0000256" key="5">
    <source>
        <dbReference type="SAM" id="MobiDB-lite"/>
    </source>
</evidence>
<dbReference type="Gene3D" id="3.40.50.150">
    <property type="entry name" value="Vaccinia Virus protein VP39"/>
    <property type="match status" value="1"/>
</dbReference>
<proteinExistence type="predicted"/>